<accession>A0A9P6ATU9</accession>
<organism evidence="2 3">
    <name type="scientific">Hydnum rufescens UP504</name>
    <dbReference type="NCBI Taxonomy" id="1448309"/>
    <lineage>
        <taxon>Eukaryota</taxon>
        <taxon>Fungi</taxon>
        <taxon>Dikarya</taxon>
        <taxon>Basidiomycota</taxon>
        <taxon>Agaricomycotina</taxon>
        <taxon>Agaricomycetes</taxon>
        <taxon>Cantharellales</taxon>
        <taxon>Hydnaceae</taxon>
        <taxon>Hydnum</taxon>
    </lineage>
</organism>
<dbReference type="AlphaFoldDB" id="A0A9P6ATU9"/>
<dbReference type="EMBL" id="MU128995">
    <property type="protein sequence ID" value="KAF9511835.1"/>
    <property type="molecule type" value="Genomic_DNA"/>
</dbReference>
<reference evidence="2" key="1">
    <citation type="journal article" date="2020" name="Nat. Commun.">
        <title>Large-scale genome sequencing of mycorrhizal fungi provides insights into the early evolution of symbiotic traits.</title>
        <authorList>
            <person name="Miyauchi S."/>
            <person name="Kiss E."/>
            <person name="Kuo A."/>
            <person name="Drula E."/>
            <person name="Kohler A."/>
            <person name="Sanchez-Garcia M."/>
            <person name="Morin E."/>
            <person name="Andreopoulos B."/>
            <person name="Barry K.W."/>
            <person name="Bonito G."/>
            <person name="Buee M."/>
            <person name="Carver A."/>
            <person name="Chen C."/>
            <person name="Cichocki N."/>
            <person name="Clum A."/>
            <person name="Culley D."/>
            <person name="Crous P.W."/>
            <person name="Fauchery L."/>
            <person name="Girlanda M."/>
            <person name="Hayes R.D."/>
            <person name="Keri Z."/>
            <person name="LaButti K."/>
            <person name="Lipzen A."/>
            <person name="Lombard V."/>
            <person name="Magnuson J."/>
            <person name="Maillard F."/>
            <person name="Murat C."/>
            <person name="Nolan M."/>
            <person name="Ohm R.A."/>
            <person name="Pangilinan J."/>
            <person name="Pereira M.F."/>
            <person name="Perotto S."/>
            <person name="Peter M."/>
            <person name="Pfister S."/>
            <person name="Riley R."/>
            <person name="Sitrit Y."/>
            <person name="Stielow J.B."/>
            <person name="Szollosi G."/>
            <person name="Zifcakova L."/>
            <person name="Stursova M."/>
            <person name="Spatafora J.W."/>
            <person name="Tedersoo L."/>
            <person name="Vaario L.M."/>
            <person name="Yamada A."/>
            <person name="Yan M."/>
            <person name="Wang P."/>
            <person name="Xu J."/>
            <person name="Bruns T."/>
            <person name="Baldrian P."/>
            <person name="Vilgalys R."/>
            <person name="Dunand C."/>
            <person name="Henrissat B."/>
            <person name="Grigoriev I.V."/>
            <person name="Hibbett D."/>
            <person name="Nagy L.G."/>
            <person name="Martin F.M."/>
        </authorList>
    </citation>
    <scope>NUCLEOTIDE SEQUENCE</scope>
    <source>
        <strain evidence="2">UP504</strain>
    </source>
</reference>
<proteinExistence type="predicted"/>
<dbReference type="Proteomes" id="UP000886523">
    <property type="component" value="Unassembled WGS sequence"/>
</dbReference>
<evidence type="ECO:0000313" key="2">
    <source>
        <dbReference type="EMBL" id="KAF9511835.1"/>
    </source>
</evidence>
<feature type="region of interest" description="Disordered" evidence="1">
    <location>
        <begin position="18"/>
        <end position="41"/>
    </location>
</feature>
<sequence>MLRTQNVVRISLLRHSSGGGFFPERTMSAAASPPVKRPKLNPRDEARVRDLSQRVITALAQGDRRPHMKRSERDRRGMAEENRLREVVENPDSYLPPPPITNTPELSVPSYGMEFTDNSSLPGIPKYVYSDAMMDIQPGYLLECQKSGRSTIGVVLGFEQRYRSLHILCISANGGVFSCRNTDVSFSYPSFVSSDVISRAGLGEIPTSYVETAARIQIVKRIRQIERAVQIAMLRIVKRGSALYGMFKDPDPHKWGIMTLVDALRATFGRKADLQLHHALAMKEYLLAQSTPFIIQTFDMLRSRTYFVRPLAALENLQQVAEWIRNNDESIERFVRMASLS</sequence>
<protein>
    <submittedName>
        <fullName evidence="2">Uncharacterized protein</fullName>
    </submittedName>
</protein>
<dbReference type="OrthoDB" id="2285229at2759"/>
<name>A0A9P6ATU9_9AGAM</name>
<gene>
    <name evidence="2" type="ORF">BS47DRAFT_1133975</name>
</gene>
<evidence type="ECO:0000313" key="3">
    <source>
        <dbReference type="Proteomes" id="UP000886523"/>
    </source>
</evidence>
<comment type="caution">
    <text evidence="2">The sequence shown here is derived from an EMBL/GenBank/DDBJ whole genome shotgun (WGS) entry which is preliminary data.</text>
</comment>
<keyword evidence="3" id="KW-1185">Reference proteome</keyword>
<evidence type="ECO:0000256" key="1">
    <source>
        <dbReference type="SAM" id="MobiDB-lite"/>
    </source>
</evidence>